<evidence type="ECO:0000256" key="7">
    <source>
        <dbReference type="ARBA" id="ARBA00022989"/>
    </source>
</evidence>
<name>A0A0T6LSG5_WENVI</name>
<comment type="caution">
    <text evidence="11">The sequence shown here is derived from an EMBL/GenBank/DDBJ whole genome shotgun (WGS) entry which is preliminary data.</text>
</comment>
<evidence type="ECO:0000313" key="11">
    <source>
        <dbReference type="EMBL" id="KRV49070.1"/>
    </source>
</evidence>
<dbReference type="CDD" id="cd06261">
    <property type="entry name" value="TM_PBP2"/>
    <property type="match status" value="1"/>
</dbReference>
<sequence>MSVLTQHLPQLLDGLLSTCLLMVLSFAGSLAIGVLVAAARVSPVRSLRAAATGYVELFQNIPLLVWLLLFVFALPEVGVIFPLFTTAVIVLALYEAAYMAEAIRSGINSVGRGQAEAARSLGLTTPQTLRHVVLPQALRSVVQPIGNVLIALTMNTSLAAAVGVVELTHAANEVNLAEAQPIPVFVGAGLAYMAVTLTIGLTTGLIERKVAIVR</sequence>
<dbReference type="InterPro" id="IPR035906">
    <property type="entry name" value="MetI-like_sf"/>
</dbReference>
<dbReference type="OrthoDB" id="3181282at2"/>
<keyword evidence="12" id="KW-1185">Reference proteome</keyword>
<evidence type="ECO:0000313" key="12">
    <source>
        <dbReference type="Proteomes" id="UP000050867"/>
    </source>
</evidence>
<keyword evidence="6" id="KW-0029">Amino-acid transport</keyword>
<evidence type="ECO:0000256" key="4">
    <source>
        <dbReference type="ARBA" id="ARBA00022475"/>
    </source>
</evidence>
<feature type="domain" description="ABC transmembrane type-1" evidence="10">
    <location>
        <begin position="15"/>
        <end position="203"/>
    </location>
</feature>
<protein>
    <submittedName>
        <fullName evidence="11">Amino acid ABC transporter permease</fullName>
    </submittedName>
</protein>
<accession>A0A0T6LSG5</accession>
<evidence type="ECO:0000256" key="6">
    <source>
        <dbReference type="ARBA" id="ARBA00022970"/>
    </source>
</evidence>
<dbReference type="Gene3D" id="1.10.3720.10">
    <property type="entry name" value="MetI-like"/>
    <property type="match status" value="1"/>
</dbReference>
<reference evidence="11 12" key="1">
    <citation type="submission" date="2015-10" db="EMBL/GenBank/DDBJ databases">
        <title>Draft genome sequence of pyrrolomycin-producing Streptomyces vitaminophilus.</title>
        <authorList>
            <person name="Graham D.E."/>
            <person name="Mahan K.M."/>
            <person name="Klingeman D.M."/>
            <person name="Hettich R.L."/>
            <person name="Parry R.J."/>
        </authorList>
    </citation>
    <scope>NUCLEOTIDE SEQUENCE [LARGE SCALE GENOMIC DNA]</scope>
    <source>
        <strain evidence="11 12">ATCC 31673</strain>
    </source>
</reference>
<keyword evidence="3 9" id="KW-0813">Transport</keyword>
<dbReference type="Pfam" id="PF00528">
    <property type="entry name" value="BPD_transp_1"/>
    <property type="match status" value="1"/>
</dbReference>
<dbReference type="STRING" id="76728.AQ490_22450"/>
<evidence type="ECO:0000256" key="5">
    <source>
        <dbReference type="ARBA" id="ARBA00022692"/>
    </source>
</evidence>
<feature type="transmembrane region" description="Helical" evidence="9">
    <location>
        <begin position="15"/>
        <end position="39"/>
    </location>
</feature>
<dbReference type="PROSITE" id="PS50928">
    <property type="entry name" value="ABC_TM1"/>
    <property type="match status" value="1"/>
</dbReference>
<dbReference type="GO" id="GO:0022857">
    <property type="term" value="F:transmembrane transporter activity"/>
    <property type="evidence" value="ECO:0007669"/>
    <property type="project" value="InterPro"/>
</dbReference>
<dbReference type="SUPFAM" id="SSF161098">
    <property type="entry name" value="MetI-like"/>
    <property type="match status" value="1"/>
</dbReference>
<evidence type="ECO:0000256" key="8">
    <source>
        <dbReference type="ARBA" id="ARBA00023136"/>
    </source>
</evidence>
<organism evidence="11 12">
    <name type="scientific">Wenjunlia vitaminophila</name>
    <name type="common">Streptomyces vitaminophilus</name>
    <dbReference type="NCBI Taxonomy" id="76728"/>
    <lineage>
        <taxon>Bacteria</taxon>
        <taxon>Bacillati</taxon>
        <taxon>Actinomycetota</taxon>
        <taxon>Actinomycetes</taxon>
        <taxon>Kitasatosporales</taxon>
        <taxon>Streptomycetaceae</taxon>
        <taxon>Wenjunlia</taxon>
    </lineage>
</organism>
<keyword evidence="4" id="KW-1003">Cell membrane</keyword>
<evidence type="ECO:0000256" key="9">
    <source>
        <dbReference type="RuleBase" id="RU363032"/>
    </source>
</evidence>
<dbReference type="GO" id="GO:0006865">
    <property type="term" value="P:amino acid transport"/>
    <property type="evidence" value="ECO:0007669"/>
    <property type="project" value="UniProtKB-KW"/>
</dbReference>
<keyword evidence="5 9" id="KW-0812">Transmembrane</keyword>
<comment type="subcellular location">
    <subcellularLocation>
        <location evidence="1 9">Cell membrane</location>
        <topology evidence="1 9">Multi-pass membrane protein</topology>
    </subcellularLocation>
</comment>
<gene>
    <name evidence="11" type="ORF">AQ490_22450</name>
</gene>
<dbReference type="NCBIfam" id="TIGR01726">
    <property type="entry name" value="HEQRo_perm_3TM"/>
    <property type="match status" value="1"/>
</dbReference>
<feature type="transmembrane region" description="Helical" evidence="9">
    <location>
        <begin position="79"/>
        <end position="97"/>
    </location>
</feature>
<proteinExistence type="inferred from homology"/>
<feature type="transmembrane region" description="Helical" evidence="9">
    <location>
        <begin position="145"/>
        <end position="165"/>
    </location>
</feature>
<dbReference type="RefSeq" id="WP_018384789.1">
    <property type="nucleotide sequence ID" value="NZ_LLZU01000016.1"/>
</dbReference>
<dbReference type="EMBL" id="LLZU01000016">
    <property type="protein sequence ID" value="KRV49070.1"/>
    <property type="molecule type" value="Genomic_DNA"/>
</dbReference>
<feature type="transmembrane region" description="Helical" evidence="9">
    <location>
        <begin position="185"/>
        <end position="206"/>
    </location>
</feature>
<dbReference type="PANTHER" id="PTHR30614">
    <property type="entry name" value="MEMBRANE COMPONENT OF AMINO ACID ABC TRANSPORTER"/>
    <property type="match status" value="1"/>
</dbReference>
<dbReference type="GO" id="GO:0043190">
    <property type="term" value="C:ATP-binding cassette (ABC) transporter complex"/>
    <property type="evidence" value="ECO:0007669"/>
    <property type="project" value="InterPro"/>
</dbReference>
<keyword evidence="8 9" id="KW-0472">Membrane</keyword>
<evidence type="ECO:0000256" key="3">
    <source>
        <dbReference type="ARBA" id="ARBA00022448"/>
    </source>
</evidence>
<dbReference type="InterPro" id="IPR010065">
    <property type="entry name" value="AA_ABC_transptr_permease_3TM"/>
</dbReference>
<evidence type="ECO:0000256" key="2">
    <source>
        <dbReference type="ARBA" id="ARBA00010072"/>
    </source>
</evidence>
<evidence type="ECO:0000256" key="1">
    <source>
        <dbReference type="ARBA" id="ARBA00004651"/>
    </source>
</evidence>
<dbReference type="Proteomes" id="UP000050867">
    <property type="component" value="Unassembled WGS sequence"/>
</dbReference>
<feature type="transmembrane region" description="Helical" evidence="9">
    <location>
        <begin position="51"/>
        <end position="73"/>
    </location>
</feature>
<keyword evidence="7 9" id="KW-1133">Transmembrane helix</keyword>
<dbReference type="eggNOG" id="COG0765">
    <property type="taxonomic scope" value="Bacteria"/>
</dbReference>
<comment type="similarity">
    <text evidence="2">Belongs to the binding-protein-dependent transport system permease family. HisMQ subfamily.</text>
</comment>
<dbReference type="InterPro" id="IPR000515">
    <property type="entry name" value="MetI-like"/>
</dbReference>
<dbReference type="AlphaFoldDB" id="A0A0T6LSG5"/>
<evidence type="ECO:0000259" key="10">
    <source>
        <dbReference type="PROSITE" id="PS50928"/>
    </source>
</evidence>
<dbReference type="InterPro" id="IPR043429">
    <property type="entry name" value="ArtM/GltK/GlnP/TcyL/YhdX-like"/>
</dbReference>
<dbReference type="PANTHER" id="PTHR30614:SF37">
    <property type="entry name" value="AMINO-ACID ABC TRANSPORTER PERMEASE PROTEIN YHDX-RELATED"/>
    <property type="match status" value="1"/>
</dbReference>